<comment type="cofactor">
    <cofactor evidence="10">
        <name>Zn(2+)</name>
        <dbReference type="ChEBI" id="CHEBI:29105"/>
    </cofactor>
    <text evidence="10">Binds 1 zinc ion per subunit.</text>
</comment>
<sequence length="405" mass="45367">MENAMSLSHFSEHSFFPMENTIQNYAWGSISSIRELFGFKNESQEPQAEVWMGAHPKGCSMVKLDQHLVPLSELINKNKPAYLSSDIAQEFGELPFLFKILAAEKALSVQVHPNKRQAEIGFAREEQAGIPLTAGHRNYKDSNHKPELVYAITEYQAMNGFREFDEILGLFRKLDSSELAGLVEEFGNHLDSLGLEAFFRDLLTLNDQRKHRALEQLLTYAASHQDQAEFALVTELSHQYPNDIGLFCVLLLNLITLKPGEAMYLNANTPHAYIKGTGLEIMANSDNVLRAGLTPKHIDVAELVACTKFTPIPFERLLLAPSKLGQCDSYDIPVSDFDFNIFHRPHQEEVITSGAEILMAIDADLTLVSQKGEHLTLTKGQSVFIPAYIGHYELSSNGRVARAFN</sequence>
<dbReference type="Gene3D" id="1.10.441.10">
    <property type="entry name" value="Phosphomannose Isomerase, domain 2"/>
    <property type="match status" value="1"/>
</dbReference>
<dbReference type="EMBL" id="CCKJ01000037">
    <property type="protein sequence ID" value="CDT79704.1"/>
    <property type="molecule type" value="Genomic_DNA"/>
</dbReference>
<dbReference type="PIRSF" id="PIRSF001480">
    <property type="entry name" value="Mannose-6-phosphate_isomerase"/>
    <property type="match status" value="1"/>
</dbReference>
<evidence type="ECO:0000256" key="4">
    <source>
        <dbReference type="ARBA" id="ARBA00022723"/>
    </source>
</evidence>
<evidence type="ECO:0000313" key="14">
    <source>
        <dbReference type="EMBL" id="CDT79704.1"/>
    </source>
</evidence>
<comment type="caution">
    <text evidence="14">The sequence shown here is derived from an EMBL/GenBank/DDBJ whole genome shotgun (WGS) entry which is preliminary data.</text>
</comment>
<dbReference type="GO" id="GO:0009298">
    <property type="term" value="P:GDP-mannose biosynthetic process"/>
    <property type="evidence" value="ECO:0007669"/>
    <property type="project" value="InterPro"/>
</dbReference>
<dbReference type="EC" id="5.3.1.8" evidence="3"/>
<evidence type="ECO:0000256" key="10">
    <source>
        <dbReference type="PIRSR" id="PIRSR001480-2"/>
    </source>
</evidence>
<protein>
    <recommendedName>
        <fullName evidence="3">mannose-6-phosphate isomerase</fullName>
        <ecNumber evidence="3">5.3.1.8</ecNumber>
    </recommendedName>
    <alternativeName>
        <fullName evidence="7">Phosphohexomutase</fullName>
    </alternativeName>
    <alternativeName>
        <fullName evidence="8">Phosphomannose isomerase</fullName>
    </alternativeName>
</protein>
<accession>A0AA87C249</accession>
<keyword evidence="5 10" id="KW-0862">Zinc</keyword>
<evidence type="ECO:0000256" key="3">
    <source>
        <dbReference type="ARBA" id="ARBA00011956"/>
    </source>
</evidence>
<dbReference type="InterPro" id="IPR001250">
    <property type="entry name" value="Man6P_Isoase-1"/>
</dbReference>
<name>A0AA87C249_9VIBR</name>
<dbReference type="CDD" id="cd07011">
    <property type="entry name" value="cupin_PMI_type_I_N"/>
    <property type="match status" value="1"/>
</dbReference>
<dbReference type="PANTHER" id="PTHR10309:SF0">
    <property type="entry name" value="MANNOSE-6-PHOSPHATE ISOMERASE"/>
    <property type="match status" value="1"/>
</dbReference>
<evidence type="ECO:0000256" key="8">
    <source>
        <dbReference type="ARBA" id="ARBA00030762"/>
    </source>
</evidence>
<dbReference type="Proteomes" id="UP000041625">
    <property type="component" value="Unassembled WGS sequence"/>
</dbReference>
<feature type="active site" evidence="9">
    <location>
        <position position="290"/>
    </location>
</feature>
<organism evidence="14 15">
    <name type="scientific">Vibrio coralliirubri</name>
    <dbReference type="NCBI Taxonomy" id="1516159"/>
    <lineage>
        <taxon>Bacteria</taxon>
        <taxon>Pseudomonadati</taxon>
        <taxon>Pseudomonadota</taxon>
        <taxon>Gammaproteobacteria</taxon>
        <taxon>Vibrionales</taxon>
        <taxon>Vibrionaceae</taxon>
        <taxon>Vibrio</taxon>
    </lineage>
</organism>
<dbReference type="GO" id="GO:0005829">
    <property type="term" value="C:cytosol"/>
    <property type="evidence" value="ECO:0007669"/>
    <property type="project" value="TreeGrafter"/>
</dbReference>
<dbReference type="Gene3D" id="2.60.120.10">
    <property type="entry name" value="Jelly Rolls"/>
    <property type="match status" value="2"/>
</dbReference>
<feature type="domain" description="Mannose-6-phosphate isomerase cupin" evidence="13">
    <location>
        <begin position="335"/>
        <end position="405"/>
    </location>
</feature>
<keyword evidence="6 14" id="KW-0413">Isomerase</keyword>
<dbReference type="Pfam" id="PF20512">
    <property type="entry name" value="PMI_typeI_hel"/>
    <property type="match status" value="1"/>
</dbReference>
<evidence type="ECO:0000313" key="15">
    <source>
        <dbReference type="Proteomes" id="UP000041625"/>
    </source>
</evidence>
<dbReference type="GO" id="GO:0004476">
    <property type="term" value="F:mannose-6-phosphate isomerase activity"/>
    <property type="evidence" value="ECO:0007669"/>
    <property type="project" value="UniProtKB-EC"/>
</dbReference>
<keyword evidence="15" id="KW-1185">Reference proteome</keyword>
<dbReference type="InterPro" id="IPR049071">
    <property type="entry name" value="MPI_cupin_dom"/>
</dbReference>
<evidence type="ECO:0000256" key="2">
    <source>
        <dbReference type="ARBA" id="ARBA00010772"/>
    </source>
</evidence>
<comment type="similarity">
    <text evidence="2">Belongs to the mannose-6-phosphate isomerase type 1 family.</text>
</comment>
<evidence type="ECO:0000259" key="13">
    <source>
        <dbReference type="Pfam" id="PF21621"/>
    </source>
</evidence>
<feature type="binding site" evidence="10">
    <location>
        <position position="110"/>
    </location>
    <ligand>
        <name>Zn(2+)</name>
        <dbReference type="ChEBI" id="CHEBI:29105"/>
    </ligand>
</feature>
<dbReference type="InterPro" id="IPR018050">
    <property type="entry name" value="Pmannose_isomerase-type1_CS"/>
</dbReference>
<dbReference type="PROSITE" id="PS00965">
    <property type="entry name" value="PMI_I_1"/>
    <property type="match status" value="1"/>
</dbReference>
<dbReference type="PROSITE" id="PS00966">
    <property type="entry name" value="PMI_I_2"/>
    <property type="match status" value="1"/>
</dbReference>
<dbReference type="InterPro" id="IPR011051">
    <property type="entry name" value="RmlC_Cupin_sf"/>
</dbReference>
<reference evidence="14 15" key="1">
    <citation type="submission" date="2014-06" db="EMBL/GenBank/DDBJ databases">
        <authorList>
            <person name="Le Roux F."/>
        </authorList>
    </citation>
    <scope>NUCLEOTIDE SEQUENCE [LARGE SCALE GENOMIC DNA]</scope>
    <source>
        <strain evidence="14 15">J2-31</strain>
    </source>
</reference>
<evidence type="ECO:0000256" key="1">
    <source>
        <dbReference type="ARBA" id="ARBA00000757"/>
    </source>
</evidence>
<dbReference type="NCBIfam" id="TIGR00218">
    <property type="entry name" value="manA"/>
    <property type="match status" value="1"/>
</dbReference>
<dbReference type="Pfam" id="PF20511">
    <property type="entry name" value="PMI_typeI_cat"/>
    <property type="match status" value="1"/>
</dbReference>
<evidence type="ECO:0000259" key="11">
    <source>
        <dbReference type="Pfam" id="PF20511"/>
    </source>
</evidence>
<dbReference type="Pfam" id="PF21621">
    <property type="entry name" value="MPI_cupin_dom"/>
    <property type="match status" value="1"/>
</dbReference>
<comment type="catalytic activity">
    <reaction evidence="1">
        <text>D-mannose 6-phosphate = D-fructose 6-phosphate</text>
        <dbReference type="Rhea" id="RHEA:12356"/>
        <dbReference type="ChEBI" id="CHEBI:58735"/>
        <dbReference type="ChEBI" id="CHEBI:61527"/>
        <dbReference type="EC" id="5.3.1.8"/>
    </reaction>
</comment>
<dbReference type="SUPFAM" id="SSF51182">
    <property type="entry name" value="RmlC-like cupins"/>
    <property type="match status" value="1"/>
</dbReference>
<dbReference type="GO" id="GO:0008270">
    <property type="term" value="F:zinc ion binding"/>
    <property type="evidence" value="ECO:0007669"/>
    <property type="project" value="InterPro"/>
</dbReference>
<dbReference type="PRINTS" id="PR00714">
    <property type="entry name" value="MAN6PISMRASE"/>
</dbReference>
<dbReference type="InterPro" id="IPR014710">
    <property type="entry name" value="RmlC-like_jellyroll"/>
</dbReference>
<feature type="domain" description="Phosphomannose isomerase type I catalytic" evidence="11">
    <location>
        <begin position="16"/>
        <end position="163"/>
    </location>
</feature>
<keyword evidence="4 10" id="KW-0479">Metal-binding</keyword>
<dbReference type="InterPro" id="IPR046457">
    <property type="entry name" value="PMI_typeI_cat"/>
</dbReference>
<feature type="binding site" evidence="10">
    <location>
        <position position="271"/>
    </location>
    <ligand>
        <name>Zn(2+)</name>
        <dbReference type="ChEBI" id="CHEBI:29105"/>
    </ligand>
</feature>
<evidence type="ECO:0000256" key="7">
    <source>
        <dbReference type="ARBA" id="ARBA00029741"/>
    </source>
</evidence>
<dbReference type="GO" id="GO:0005975">
    <property type="term" value="P:carbohydrate metabolic process"/>
    <property type="evidence" value="ECO:0007669"/>
    <property type="project" value="InterPro"/>
</dbReference>
<proteinExistence type="inferred from homology"/>
<feature type="binding site" evidence="10">
    <location>
        <position position="112"/>
    </location>
    <ligand>
        <name>Zn(2+)</name>
        <dbReference type="ChEBI" id="CHEBI:29105"/>
    </ligand>
</feature>
<dbReference type="AlphaFoldDB" id="A0AA87C249"/>
<feature type="binding site" evidence="10">
    <location>
        <position position="147"/>
    </location>
    <ligand>
        <name>Zn(2+)</name>
        <dbReference type="ChEBI" id="CHEBI:29105"/>
    </ligand>
</feature>
<evidence type="ECO:0000256" key="9">
    <source>
        <dbReference type="PIRSR" id="PIRSR001480-1"/>
    </source>
</evidence>
<evidence type="ECO:0000256" key="5">
    <source>
        <dbReference type="ARBA" id="ARBA00022833"/>
    </source>
</evidence>
<gene>
    <name evidence="14" type="ORF">VCR31J2_1310780</name>
</gene>
<evidence type="ECO:0000256" key="6">
    <source>
        <dbReference type="ARBA" id="ARBA00023235"/>
    </source>
</evidence>
<feature type="domain" description="Phosphomannose isomerase type I helical insertion" evidence="12">
    <location>
        <begin position="195"/>
        <end position="252"/>
    </location>
</feature>
<dbReference type="InterPro" id="IPR046458">
    <property type="entry name" value="PMI_typeI_hel"/>
</dbReference>
<dbReference type="PANTHER" id="PTHR10309">
    <property type="entry name" value="MANNOSE-6-PHOSPHATE ISOMERASE"/>
    <property type="match status" value="1"/>
</dbReference>
<evidence type="ECO:0000259" key="12">
    <source>
        <dbReference type="Pfam" id="PF20512"/>
    </source>
</evidence>
<dbReference type="InterPro" id="IPR016305">
    <property type="entry name" value="Mannose-6-P_Isomerase"/>
</dbReference>